<evidence type="ECO:0000313" key="1">
    <source>
        <dbReference type="EMBL" id="QIG56960.1"/>
    </source>
</evidence>
<name>A0A6G6XGU2_9CAUD</name>
<dbReference type="EMBL" id="MN536026">
    <property type="protein sequence ID" value="QIG56960.1"/>
    <property type="molecule type" value="Genomic_DNA"/>
</dbReference>
<dbReference type="Proteomes" id="UP000502584">
    <property type="component" value="Segment"/>
</dbReference>
<keyword evidence="2" id="KW-1185">Reference proteome</keyword>
<protein>
    <submittedName>
        <fullName evidence="1">Uncharacterized protein</fullName>
    </submittedName>
</protein>
<gene>
    <name evidence="1" type="ORF">vBPaeSS2019XI_082</name>
</gene>
<proteinExistence type="predicted"/>
<evidence type="ECO:0000313" key="2">
    <source>
        <dbReference type="Proteomes" id="UP000502584"/>
    </source>
</evidence>
<reference evidence="1 2" key="1">
    <citation type="submission" date="2019-10" db="EMBL/GenBank/DDBJ databases">
        <title>Genome of the temperate Pseudomonas aerugionosa phage vB_Pae-SS2019XI.</title>
        <authorList>
            <person name="Hammerl J.A."/>
            <person name="Jaeckel C."/>
            <person name="Schnehle S."/>
            <person name="Schmoger S."/>
        </authorList>
    </citation>
    <scope>NUCLEOTIDE SEQUENCE [LARGE SCALE GENOMIC DNA]</scope>
</reference>
<accession>A0A6G6XGU2</accession>
<organism evidence="1 2">
    <name type="scientific">Pseudomonas phage vB_Pae-SS2019XI</name>
    <dbReference type="NCBI Taxonomy" id="2660688"/>
    <lineage>
        <taxon>Viruses</taxon>
        <taxon>Duplodnaviria</taxon>
        <taxon>Heunggongvirae</taxon>
        <taxon>Uroviricota</taxon>
        <taxon>Caudoviricetes</taxon>
        <taxon>Casjensviridae</taxon>
        <taxon>Maxdohrnvirus</taxon>
        <taxon>Maxdohrnvirus SS2019XI</taxon>
    </lineage>
</organism>
<sequence>MSIEEYLKSCLEDGLDTHRLRVSLTVDGKVQFYIHPEGEEEEAVDFEVDGSTLIHVTD</sequence>